<comment type="caution">
    <text evidence="5">The sequence shown here is derived from an EMBL/GenBank/DDBJ whole genome shotgun (WGS) entry which is preliminary data.</text>
</comment>
<evidence type="ECO:0000256" key="1">
    <source>
        <dbReference type="ARBA" id="ARBA00001946"/>
    </source>
</evidence>
<dbReference type="Gene3D" id="3.90.79.10">
    <property type="entry name" value="Nucleoside Triphosphate Pyrophosphohydrolase"/>
    <property type="match status" value="1"/>
</dbReference>
<dbReference type="InterPro" id="IPR015797">
    <property type="entry name" value="NUDIX_hydrolase-like_dom_sf"/>
</dbReference>
<dbReference type="InterPro" id="IPR000086">
    <property type="entry name" value="NUDIX_hydrolase_dom"/>
</dbReference>
<comment type="similarity">
    <text evidence="3">Belongs to the Nudix hydrolase family.</text>
</comment>
<feature type="domain" description="Nudix hydrolase" evidence="4">
    <location>
        <begin position="13"/>
        <end position="142"/>
    </location>
</feature>
<keyword evidence="2 3" id="KW-0378">Hydrolase</keyword>
<sequence length="156" mass="17994">MAKHYDTILESRPQGFRAGGLVVRDGKILLMHQIVGDEEFYTIPGGTWEKGETLEETCKREVFEEFGINVKVGKLAFLLDTKTRIAFYFVCETDETDIKLGGPEKQRMNEKEQYHVEWLDLDQISKANFIPKPAKEGIIKFLSDQEQPTFFLTNNK</sequence>
<dbReference type="Pfam" id="PF00293">
    <property type="entry name" value="NUDIX"/>
    <property type="match status" value="1"/>
</dbReference>
<evidence type="ECO:0000259" key="4">
    <source>
        <dbReference type="PROSITE" id="PS51462"/>
    </source>
</evidence>
<dbReference type="Proteomes" id="UP000033881">
    <property type="component" value="Unassembled WGS sequence"/>
</dbReference>
<evidence type="ECO:0000313" key="6">
    <source>
        <dbReference type="Proteomes" id="UP000033881"/>
    </source>
</evidence>
<dbReference type="STRING" id="1618574.UT24_C0032G0005"/>
<dbReference type="PRINTS" id="PR00502">
    <property type="entry name" value="NUDIXFAMILY"/>
</dbReference>
<protein>
    <submittedName>
        <fullName evidence="5">MutT/nudix family phosphohydrolase</fullName>
    </submittedName>
</protein>
<evidence type="ECO:0000256" key="3">
    <source>
        <dbReference type="RuleBase" id="RU003476"/>
    </source>
</evidence>
<evidence type="ECO:0000313" key="5">
    <source>
        <dbReference type="EMBL" id="KKQ98875.1"/>
    </source>
</evidence>
<dbReference type="SUPFAM" id="SSF55811">
    <property type="entry name" value="Nudix"/>
    <property type="match status" value="1"/>
</dbReference>
<dbReference type="PANTHER" id="PTHR43046:SF14">
    <property type="entry name" value="MUTT_NUDIX FAMILY PROTEIN"/>
    <property type="match status" value="1"/>
</dbReference>
<proteinExistence type="inferred from homology"/>
<dbReference type="PANTHER" id="PTHR43046">
    <property type="entry name" value="GDP-MANNOSE MANNOSYL HYDROLASE"/>
    <property type="match status" value="1"/>
</dbReference>
<dbReference type="GO" id="GO:0016787">
    <property type="term" value="F:hydrolase activity"/>
    <property type="evidence" value="ECO:0007669"/>
    <property type="project" value="UniProtKB-KW"/>
</dbReference>
<accession>A0A0G0MEV3</accession>
<reference evidence="5 6" key="1">
    <citation type="journal article" date="2015" name="Nature">
        <title>rRNA introns, odd ribosomes, and small enigmatic genomes across a large radiation of phyla.</title>
        <authorList>
            <person name="Brown C.T."/>
            <person name="Hug L.A."/>
            <person name="Thomas B.C."/>
            <person name="Sharon I."/>
            <person name="Castelle C.J."/>
            <person name="Singh A."/>
            <person name="Wilkins M.J."/>
            <person name="Williams K.H."/>
            <person name="Banfield J.F."/>
        </authorList>
    </citation>
    <scope>NUCLEOTIDE SEQUENCE [LARGE SCALE GENOMIC DNA]</scope>
</reference>
<evidence type="ECO:0000256" key="2">
    <source>
        <dbReference type="ARBA" id="ARBA00022801"/>
    </source>
</evidence>
<dbReference type="PROSITE" id="PS51462">
    <property type="entry name" value="NUDIX"/>
    <property type="match status" value="1"/>
</dbReference>
<dbReference type="InterPro" id="IPR020476">
    <property type="entry name" value="Nudix_hydrolase"/>
</dbReference>
<comment type="cofactor">
    <cofactor evidence="1">
        <name>Mg(2+)</name>
        <dbReference type="ChEBI" id="CHEBI:18420"/>
    </cofactor>
</comment>
<dbReference type="AlphaFoldDB" id="A0A0G0MEV3"/>
<dbReference type="PROSITE" id="PS00893">
    <property type="entry name" value="NUDIX_BOX"/>
    <property type="match status" value="1"/>
</dbReference>
<gene>
    <name evidence="5" type="ORF">UT24_C0032G0005</name>
</gene>
<organism evidence="5 6">
    <name type="scientific">Candidatus Woesebacteria bacterium GW2011_GWB1_39_12</name>
    <dbReference type="NCBI Taxonomy" id="1618574"/>
    <lineage>
        <taxon>Bacteria</taxon>
        <taxon>Candidatus Woeseibacteriota</taxon>
    </lineage>
</organism>
<dbReference type="EMBL" id="LBWB01000032">
    <property type="protein sequence ID" value="KKQ98875.1"/>
    <property type="molecule type" value="Genomic_DNA"/>
</dbReference>
<dbReference type="InterPro" id="IPR020084">
    <property type="entry name" value="NUDIX_hydrolase_CS"/>
</dbReference>
<name>A0A0G0MEV3_9BACT</name>